<dbReference type="GO" id="GO:0006285">
    <property type="term" value="P:base-excision repair, AP site formation"/>
    <property type="evidence" value="ECO:0007669"/>
    <property type="project" value="TreeGrafter"/>
</dbReference>
<evidence type="ECO:0000256" key="4">
    <source>
        <dbReference type="ARBA" id="ARBA00023204"/>
    </source>
</evidence>
<evidence type="ECO:0000256" key="3">
    <source>
        <dbReference type="ARBA" id="ARBA00022763"/>
    </source>
</evidence>
<dbReference type="PANTHER" id="PTHR43003">
    <property type="entry name" value="DNA-3-METHYLADENINE GLYCOSYLASE"/>
    <property type="match status" value="1"/>
</dbReference>
<protein>
    <recommendedName>
        <fullName evidence="2">DNA-3-methyladenine glycosylase II</fullName>
        <ecNumber evidence="2">3.2.2.21</ecNumber>
    </recommendedName>
</protein>
<dbReference type="RefSeq" id="WP_183884273.1">
    <property type="nucleotide sequence ID" value="NZ_JACHCE010000008.1"/>
</dbReference>
<dbReference type="SUPFAM" id="SSF48150">
    <property type="entry name" value="DNA-glycosylase"/>
    <property type="match status" value="1"/>
</dbReference>
<feature type="domain" description="HhH-GPD" evidence="5">
    <location>
        <begin position="48"/>
        <end position="200"/>
    </location>
</feature>
<dbReference type="Gene3D" id="1.10.1670.40">
    <property type="match status" value="1"/>
</dbReference>
<dbReference type="GO" id="GO:0005737">
    <property type="term" value="C:cytoplasm"/>
    <property type="evidence" value="ECO:0007669"/>
    <property type="project" value="TreeGrafter"/>
</dbReference>
<dbReference type="EC" id="3.2.2.21" evidence="2"/>
<evidence type="ECO:0000313" key="7">
    <source>
        <dbReference type="Proteomes" id="UP000537204"/>
    </source>
</evidence>
<evidence type="ECO:0000313" key="6">
    <source>
        <dbReference type="EMBL" id="MBB5638458.1"/>
    </source>
</evidence>
<gene>
    <name evidence="6" type="ORF">HDE68_004387</name>
</gene>
<dbReference type="GO" id="GO:0006307">
    <property type="term" value="P:DNA alkylation repair"/>
    <property type="evidence" value="ECO:0007669"/>
    <property type="project" value="TreeGrafter"/>
</dbReference>
<dbReference type="GO" id="GO:0008725">
    <property type="term" value="F:DNA-3-methyladenine glycosylase activity"/>
    <property type="evidence" value="ECO:0007669"/>
    <property type="project" value="TreeGrafter"/>
</dbReference>
<dbReference type="GO" id="GO:0032131">
    <property type="term" value="F:alkylated DNA binding"/>
    <property type="evidence" value="ECO:0007669"/>
    <property type="project" value="TreeGrafter"/>
</dbReference>
<dbReference type="PANTHER" id="PTHR43003:SF5">
    <property type="entry name" value="DNA-3-METHYLADENINE GLYCOSYLASE"/>
    <property type="match status" value="1"/>
</dbReference>
<dbReference type="EMBL" id="JACHCE010000008">
    <property type="protein sequence ID" value="MBB5638458.1"/>
    <property type="molecule type" value="Genomic_DNA"/>
</dbReference>
<dbReference type="Pfam" id="PF00730">
    <property type="entry name" value="HhH-GPD"/>
    <property type="match status" value="1"/>
</dbReference>
<dbReference type="GO" id="GO:0043916">
    <property type="term" value="F:DNA-7-methylguanine glycosylase activity"/>
    <property type="evidence" value="ECO:0007669"/>
    <property type="project" value="TreeGrafter"/>
</dbReference>
<dbReference type="Proteomes" id="UP000537204">
    <property type="component" value="Unassembled WGS sequence"/>
</dbReference>
<dbReference type="AlphaFoldDB" id="A0A7W8ZR12"/>
<evidence type="ECO:0000259" key="5">
    <source>
        <dbReference type="SMART" id="SM00478"/>
    </source>
</evidence>
<dbReference type="GO" id="GO:0032993">
    <property type="term" value="C:protein-DNA complex"/>
    <property type="evidence" value="ECO:0007669"/>
    <property type="project" value="TreeGrafter"/>
</dbReference>
<sequence length="211" mass="24311">MSSIIVNEKDISLLIQTDQLFAEIHHLHQSPPNWSRPPGFTTLAKIILEQQVSLSSAHAHFLKLEGYIKEFTPANILKISDDEMRNCQISRQKSKYLRELSNAILYKEIDLEEFPNLDEVEIRKQLTSIKGIGHWTADVYLMFCLGAKDILPLGDIAIVNTLKELTGAKNKEEMLALSEKWKPFRSLATYFLWHHYLIKRNRQSSQPGYSS</sequence>
<dbReference type="Gene3D" id="1.10.340.30">
    <property type="entry name" value="Hypothetical protein, domain 2"/>
    <property type="match status" value="1"/>
</dbReference>
<dbReference type="SMART" id="SM00478">
    <property type="entry name" value="ENDO3c"/>
    <property type="match status" value="1"/>
</dbReference>
<proteinExistence type="predicted"/>
<evidence type="ECO:0000256" key="1">
    <source>
        <dbReference type="ARBA" id="ARBA00000086"/>
    </source>
</evidence>
<comment type="caution">
    <text evidence="6">The sequence shown here is derived from an EMBL/GenBank/DDBJ whole genome shotgun (WGS) entry which is preliminary data.</text>
</comment>
<name>A0A7W8ZR12_9SPHI</name>
<keyword evidence="6" id="KW-0326">Glycosidase</keyword>
<organism evidence="6 7">
    <name type="scientific">Pedobacter cryoconitis</name>
    <dbReference type="NCBI Taxonomy" id="188932"/>
    <lineage>
        <taxon>Bacteria</taxon>
        <taxon>Pseudomonadati</taxon>
        <taxon>Bacteroidota</taxon>
        <taxon>Sphingobacteriia</taxon>
        <taxon>Sphingobacteriales</taxon>
        <taxon>Sphingobacteriaceae</taxon>
        <taxon>Pedobacter</taxon>
    </lineage>
</organism>
<dbReference type="InterPro" id="IPR051912">
    <property type="entry name" value="Alkylbase_DNA_Glycosylase/TA"/>
</dbReference>
<keyword evidence="3" id="KW-0227">DNA damage</keyword>
<keyword evidence="6" id="KW-0378">Hydrolase</keyword>
<accession>A0A7W8ZR12</accession>
<dbReference type="CDD" id="cd00056">
    <property type="entry name" value="ENDO3c"/>
    <property type="match status" value="1"/>
</dbReference>
<dbReference type="InterPro" id="IPR011257">
    <property type="entry name" value="DNA_glycosylase"/>
</dbReference>
<keyword evidence="4" id="KW-0234">DNA repair</keyword>
<comment type="catalytic activity">
    <reaction evidence="1">
        <text>Hydrolysis of alkylated DNA, releasing 3-methyladenine, 3-methylguanine, 7-methylguanine and 7-methyladenine.</text>
        <dbReference type="EC" id="3.2.2.21"/>
    </reaction>
</comment>
<reference evidence="6 7" key="1">
    <citation type="submission" date="2020-08" db="EMBL/GenBank/DDBJ databases">
        <title>Genomic Encyclopedia of Type Strains, Phase IV (KMG-V): Genome sequencing to study the core and pangenomes of soil and plant-associated prokaryotes.</title>
        <authorList>
            <person name="Whitman W."/>
        </authorList>
    </citation>
    <scope>NUCLEOTIDE SEQUENCE [LARGE SCALE GENOMIC DNA]</scope>
    <source>
        <strain evidence="6 7">S3M1</strain>
    </source>
</reference>
<dbReference type="InterPro" id="IPR003265">
    <property type="entry name" value="HhH-GPD_domain"/>
</dbReference>
<evidence type="ECO:0000256" key="2">
    <source>
        <dbReference type="ARBA" id="ARBA00012000"/>
    </source>
</evidence>